<keyword evidence="2" id="KW-1185">Reference proteome</keyword>
<organism evidence="1 2">
    <name type="scientific">Rhododendron molle</name>
    <name type="common">Chinese azalea</name>
    <name type="synonym">Azalea mollis</name>
    <dbReference type="NCBI Taxonomy" id="49168"/>
    <lineage>
        <taxon>Eukaryota</taxon>
        <taxon>Viridiplantae</taxon>
        <taxon>Streptophyta</taxon>
        <taxon>Embryophyta</taxon>
        <taxon>Tracheophyta</taxon>
        <taxon>Spermatophyta</taxon>
        <taxon>Magnoliopsida</taxon>
        <taxon>eudicotyledons</taxon>
        <taxon>Gunneridae</taxon>
        <taxon>Pentapetalae</taxon>
        <taxon>asterids</taxon>
        <taxon>Ericales</taxon>
        <taxon>Ericaceae</taxon>
        <taxon>Ericoideae</taxon>
        <taxon>Rhodoreae</taxon>
        <taxon>Rhododendron</taxon>
    </lineage>
</organism>
<accession>A0ACC0M4G9</accession>
<comment type="caution">
    <text evidence="1">The sequence shown here is derived from an EMBL/GenBank/DDBJ whole genome shotgun (WGS) entry which is preliminary data.</text>
</comment>
<gene>
    <name evidence="1" type="ORF">RHMOL_Rhmol10G0202100</name>
</gene>
<evidence type="ECO:0000313" key="1">
    <source>
        <dbReference type="EMBL" id="KAI8535799.1"/>
    </source>
</evidence>
<proteinExistence type="predicted"/>
<evidence type="ECO:0000313" key="2">
    <source>
        <dbReference type="Proteomes" id="UP001062846"/>
    </source>
</evidence>
<dbReference type="Proteomes" id="UP001062846">
    <property type="component" value="Chromosome 10"/>
</dbReference>
<name>A0ACC0M4G9_RHOML</name>
<sequence>MTPTIAHGVTFGDPDILYWWRRWYNVSDLLDEQGELYTLEAFGAEELARKEEEKEL</sequence>
<reference evidence="1" key="1">
    <citation type="submission" date="2022-02" db="EMBL/GenBank/DDBJ databases">
        <title>Plant Genome Project.</title>
        <authorList>
            <person name="Zhang R.-G."/>
        </authorList>
    </citation>
    <scope>NUCLEOTIDE SEQUENCE</scope>
    <source>
        <strain evidence="1">AT1</strain>
    </source>
</reference>
<dbReference type="EMBL" id="CM046397">
    <property type="protein sequence ID" value="KAI8535799.1"/>
    <property type="molecule type" value="Genomic_DNA"/>
</dbReference>
<protein>
    <submittedName>
        <fullName evidence="1">Uncharacterized protein</fullName>
    </submittedName>
</protein>